<evidence type="ECO:0000313" key="2">
    <source>
        <dbReference type="EMBL" id="TXL70292.1"/>
    </source>
</evidence>
<dbReference type="CDD" id="cd00158">
    <property type="entry name" value="RHOD"/>
    <property type="match status" value="1"/>
</dbReference>
<sequence>MWSTLKRLLRPTPPITWVACADLAGRAGGTPPAVVDIRGPDEFDGPLGHIAGALNVPVDTIMDGTADLAALRSREVVLVCRTDKRSARAADSLAASGFTRVSVLRGGMEQWNALGLPVARGS</sequence>
<proteinExistence type="predicted"/>
<feature type="domain" description="Rhodanese" evidence="1">
    <location>
        <begin position="34"/>
        <end position="120"/>
    </location>
</feature>
<dbReference type="Pfam" id="PF00581">
    <property type="entry name" value="Rhodanese"/>
    <property type="match status" value="1"/>
</dbReference>
<protein>
    <submittedName>
        <fullName evidence="2">Rhodanese-like domain-containing protein</fullName>
    </submittedName>
</protein>
<dbReference type="SMART" id="SM00450">
    <property type="entry name" value="RHOD"/>
    <property type="match status" value="1"/>
</dbReference>
<dbReference type="Proteomes" id="UP000321638">
    <property type="component" value="Unassembled WGS sequence"/>
</dbReference>
<comment type="caution">
    <text evidence="2">The sequence shown here is derived from an EMBL/GenBank/DDBJ whole genome shotgun (WGS) entry which is preliminary data.</text>
</comment>
<gene>
    <name evidence="2" type="ORF">FHP25_35305</name>
</gene>
<dbReference type="AlphaFoldDB" id="A0A5C8PB66"/>
<dbReference type="RefSeq" id="WP_147851710.1">
    <property type="nucleotide sequence ID" value="NZ_VDUZ01000062.1"/>
</dbReference>
<dbReference type="PANTHER" id="PTHR43031:SF1">
    <property type="entry name" value="PYRIDINE NUCLEOTIDE-DISULPHIDE OXIDOREDUCTASE"/>
    <property type="match status" value="1"/>
</dbReference>
<dbReference type="OrthoDB" id="9802991at2"/>
<evidence type="ECO:0000259" key="1">
    <source>
        <dbReference type="PROSITE" id="PS50206"/>
    </source>
</evidence>
<evidence type="ECO:0000313" key="3">
    <source>
        <dbReference type="Proteomes" id="UP000321638"/>
    </source>
</evidence>
<dbReference type="InterPro" id="IPR001763">
    <property type="entry name" value="Rhodanese-like_dom"/>
</dbReference>
<dbReference type="PANTHER" id="PTHR43031">
    <property type="entry name" value="FAD-DEPENDENT OXIDOREDUCTASE"/>
    <property type="match status" value="1"/>
</dbReference>
<name>A0A5C8PB66_9HYPH</name>
<dbReference type="InterPro" id="IPR036873">
    <property type="entry name" value="Rhodanese-like_dom_sf"/>
</dbReference>
<dbReference type="EMBL" id="VDUZ01000062">
    <property type="protein sequence ID" value="TXL70292.1"/>
    <property type="molecule type" value="Genomic_DNA"/>
</dbReference>
<dbReference type="SUPFAM" id="SSF52821">
    <property type="entry name" value="Rhodanese/Cell cycle control phosphatase"/>
    <property type="match status" value="1"/>
</dbReference>
<keyword evidence="3" id="KW-1185">Reference proteome</keyword>
<organism evidence="2 3">
    <name type="scientific">Vineibacter terrae</name>
    <dbReference type="NCBI Taxonomy" id="2586908"/>
    <lineage>
        <taxon>Bacteria</taxon>
        <taxon>Pseudomonadati</taxon>
        <taxon>Pseudomonadota</taxon>
        <taxon>Alphaproteobacteria</taxon>
        <taxon>Hyphomicrobiales</taxon>
        <taxon>Vineibacter</taxon>
    </lineage>
</organism>
<accession>A0A5C8PB66</accession>
<dbReference type="PROSITE" id="PS50206">
    <property type="entry name" value="RHODANESE_3"/>
    <property type="match status" value="1"/>
</dbReference>
<dbReference type="InterPro" id="IPR050229">
    <property type="entry name" value="GlpE_sulfurtransferase"/>
</dbReference>
<dbReference type="Gene3D" id="3.40.250.10">
    <property type="entry name" value="Rhodanese-like domain"/>
    <property type="match status" value="1"/>
</dbReference>
<reference evidence="2 3" key="1">
    <citation type="submission" date="2019-06" db="EMBL/GenBank/DDBJ databases">
        <title>New taxonomy in bacterial strain CC-CFT640, isolated from vineyard.</title>
        <authorList>
            <person name="Lin S.-Y."/>
            <person name="Tsai C.-F."/>
            <person name="Young C.-C."/>
        </authorList>
    </citation>
    <scope>NUCLEOTIDE SEQUENCE [LARGE SCALE GENOMIC DNA]</scope>
    <source>
        <strain evidence="2 3">CC-CFT640</strain>
    </source>
</reference>